<name>A0A9X0ZVC1_NEIEL</name>
<evidence type="ECO:0000313" key="2">
    <source>
        <dbReference type="Proteomes" id="UP000708805"/>
    </source>
</evidence>
<proteinExistence type="predicted"/>
<dbReference type="EMBL" id="JAGJWT010000009">
    <property type="protein sequence ID" value="MBS9341079.1"/>
    <property type="molecule type" value="Genomic_DNA"/>
</dbReference>
<dbReference type="AlphaFoldDB" id="A0A9X0ZVC1"/>
<sequence>MTKPPTMPDIRILTRSISEEWEDLLLGAYTDPEQAETDRLRYLAAIGVQDPWQERRDDGDLENAVKITAVPYHGDAPAETLHIVILYEECLGQTAKTILAAFPSEQQAEQYGNRIEADNEKSLWPAYCAIAAVTPNRLSGLPEGWRDNSLHSDYPYFEHSGQAV</sequence>
<comment type="caution">
    <text evidence="1">The sequence shown here is derived from an EMBL/GenBank/DDBJ whole genome shotgun (WGS) entry which is preliminary data.</text>
</comment>
<dbReference type="Proteomes" id="UP000708805">
    <property type="component" value="Unassembled WGS sequence"/>
</dbReference>
<protein>
    <submittedName>
        <fullName evidence="1">Uncharacterized protein</fullName>
    </submittedName>
</protein>
<evidence type="ECO:0000313" key="1">
    <source>
        <dbReference type="EMBL" id="MBS9341079.1"/>
    </source>
</evidence>
<gene>
    <name evidence="1" type="ORF">J8641_09760</name>
</gene>
<reference evidence="1" key="1">
    <citation type="submission" date="2021-04" db="EMBL/GenBank/DDBJ databases">
        <title>Genomic characterization of endocarditis-associated Neisseria elongata subsp. nitroreducens.</title>
        <authorList>
            <person name="Schorner M."/>
            <person name="Passarelli-Araujo H."/>
            <person name="Scheffer M."/>
            <person name="Barazzetti F."/>
            <person name="Martins J."/>
            <person name="Machado H."/>
            <person name="Palmeiro J."/>
            <person name="Bazzo M."/>
        </authorList>
    </citation>
    <scope>NUCLEOTIDE SEQUENCE</scope>
    <source>
        <strain evidence="1">Nel_M001</strain>
    </source>
</reference>
<dbReference type="RefSeq" id="WP_214038217.1">
    <property type="nucleotide sequence ID" value="NZ_JAGJWT010000009.1"/>
</dbReference>
<organism evidence="1 2">
    <name type="scientific">Neisseria elongata subsp. nitroreducens</name>
    <dbReference type="NCBI Taxonomy" id="90367"/>
    <lineage>
        <taxon>Bacteria</taxon>
        <taxon>Pseudomonadati</taxon>
        <taxon>Pseudomonadota</taxon>
        <taxon>Betaproteobacteria</taxon>
        <taxon>Neisseriales</taxon>
        <taxon>Neisseriaceae</taxon>
        <taxon>Neisseria</taxon>
    </lineage>
</organism>
<accession>A0A9X0ZVC1</accession>